<evidence type="ECO:0000256" key="1">
    <source>
        <dbReference type="SAM" id="MobiDB-lite"/>
    </source>
</evidence>
<evidence type="ECO:0000313" key="2">
    <source>
        <dbReference type="EMBL" id="EHB13815.1"/>
    </source>
</evidence>
<sequence>MGDVGCGKGGPSGLARQDYGPKVRKRAEFVEWDRKADPSTEQPAPSTRSK</sequence>
<organism evidence="2 3">
    <name type="scientific">Heterocephalus glaber</name>
    <name type="common">Naked mole rat</name>
    <dbReference type="NCBI Taxonomy" id="10181"/>
    <lineage>
        <taxon>Eukaryota</taxon>
        <taxon>Metazoa</taxon>
        <taxon>Chordata</taxon>
        <taxon>Craniata</taxon>
        <taxon>Vertebrata</taxon>
        <taxon>Euteleostomi</taxon>
        <taxon>Mammalia</taxon>
        <taxon>Eutheria</taxon>
        <taxon>Euarchontoglires</taxon>
        <taxon>Glires</taxon>
        <taxon>Rodentia</taxon>
        <taxon>Hystricomorpha</taxon>
        <taxon>Bathyergidae</taxon>
        <taxon>Heterocephalus</taxon>
    </lineage>
</organism>
<dbReference type="Proteomes" id="UP000006813">
    <property type="component" value="Unassembled WGS sequence"/>
</dbReference>
<feature type="compositionally biased region" description="Gly residues" evidence="1">
    <location>
        <begin position="1"/>
        <end position="12"/>
    </location>
</feature>
<feature type="compositionally biased region" description="Basic and acidic residues" evidence="1">
    <location>
        <begin position="26"/>
        <end position="38"/>
    </location>
</feature>
<name>G5BX04_HETGA</name>
<dbReference type="InParanoid" id="G5BX04"/>
<dbReference type="EMBL" id="JH172237">
    <property type="protein sequence ID" value="EHB13815.1"/>
    <property type="molecule type" value="Genomic_DNA"/>
</dbReference>
<evidence type="ECO:0000313" key="3">
    <source>
        <dbReference type="Proteomes" id="UP000006813"/>
    </source>
</evidence>
<protein>
    <submittedName>
        <fullName evidence="2">Uncharacterized protein</fullName>
    </submittedName>
</protein>
<reference evidence="2 3" key="1">
    <citation type="journal article" date="2011" name="Nature">
        <title>Genome sequencing reveals insights into physiology and longevity of the naked mole rat.</title>
        <authorList>
            <person name="Kim E.B."/>
            <person name="Fang X."/>
            <person name="Fushan A.A."/>
            <person name="Huang Z."/>
            <person name="Lobanov A.V."/>
            <person name="Han L."/>
            <person name="Marino S.M."/>
            <person name="Sun X."/>
            <person name="Turanov A.A."/>
            <person name="Yang P."/>
            <person name="Yim S.H."/>
            <person name="Zhao X."/>
            <person name="Kasaikina M.V."/>
            <person name="Stoletzki N."/>
            <person name="Peng C."/>
            <person name="Polak P."/>
            <person name="Xiong Z."/>
            <person name="Kiezun A."/>
            <person name="Zhu Y."/>
            <person name="Chen Y."/>
            <person name="Kryukov G.V."/>
            <person name="Zhang Q."/>
            <person name="Peshkin L."/>
            <person name="Yang L."/>
            <person name="Bronson R.T."/>
            <person name="Buffenstein R."/>
            <person name="Wang B."/>
            <person name="Han C."/>
            <person name="Li Q."/>
            <person name="Chen L."/>
            <person name="Zhao W."/>
            <person name="Sunyaev S.R."/>
            <person name="Park T.J."/>
            <person name="Zhang G."/>
            <person name="Wang J."/>
            <person name="Gladyshev V.N."/>
        </authorList>
    </citation>
    <scope>NUCLEOTIDE SEQUENCE [LARGE SCALE GENOMIC DNA]</scope>
</reference>
<dbReference type="AlphaFoldDB" id="G5BX04"/>
<proteinExistence type="predicted"/>
<feature type="region of interest" description="Disordered" evidence="1">
    <location>
        <begin position="1"/>
        <end position="50"/>
    </location>
</feature>
<feature type="compositionally biased region" description="Polar residues" evidence="1">
    <location>
        <begin position="39"/>
        <end position="50"/>
    </location>
</feature>
<gene>
    <name evidence="2" type="ORF">GW7_14919</name>
</gene>
<accession>G5BX04</accession>